<evidence type="ECO:0000256" key="6">
    <source>
        <dbReference type="SAM" id="Phobius"/>
    </source>
</evidence>
<dbReference type="InterPro" id="IPR019533">
    <property type="entry name" value="Peptidase_S26"/>
</dbReference>
<keyword evidence="4 6" id="KW-0472">Membrane</keyword>
<dbReference type="Pfam" id="PF10502">
    <property type="entry name" value="Peptidase_S26"/>
    <property type="match status" value="1"/>
</dbReference>
<dbReference type="InterPro" id="IPR036286">
    <property type="entry name" value="LexA/Signal_pep-like_sf"/>
</dbReference>
<evidence type="ECO:0000256" key="2">
    <source>
        <dbReference type="ARBA" id="ARBA00022692"/>
    </source>
</evidence>
<keyword evidence="9" id="KW-1185">Reference proteome</keyword>
<reference evidence="8 9" key="1">
    <citation type="submission" date="2024-04" db="EMBL/GenBank/DDBJ databases">
        <title>Defined microbial consortia suppress multidrug-resistant proinflammatory Enterobacteriaceae via ecological control.</title>
        <authorList>
            <person name="Furuichi M."/>
            <person name="Kawaguchi T."/>
            <person name="Pust M."/>
            <person name="Yasuma K."/>
            <person name="Plichta D."/>
            <person name="Hasegawa N."/>
            <person name="Ohya T."/>
            <person name="Bhattarai S."/>
            <person name="Sasajima S."/>
            <person name="Aoto Y."/>
            <person name="Tuganbaev T."/>
            <person name="Yaginuma M."/>
            <person name="Ueda M."/>
            <person name="Okahashi N."/>
            <person name="Amafuji K."/>
            <person name="Kiridooshi Y."/>
            <person name="Sugita K."/>
            <person name="Strazar M."/>
            <person name="Skelly A."/>
            <person name="Suda W."/>
            <person name="Hattori M."/>
            <person name="Nakamoto N."/>
            <person name="Caballero S."/>
            <person name="Norman J."/>
            <person name="Olle B."/>
            <person name="Tanoue T."/>
            <person name="Arita M."/>
            <person name="Bucci V."/>
            <person name="Atarashi K."/>
            <person name="Xavier R."/>
            <person name="Honda K."/>
        </authorList>
    </citation>
    <scope>NUCLEOTIDE SEQUENCE [LARGE SCALE GENOMIC DNA]</scope>
    <source>
        <strain evidence="9">k34-0107-D12</strain>
    </source>
</reference>
<dbReference type="PANTHER" id="PTHR10806:SF6">
    <property type="entry name" value="SIGNAL PEPTIDASE COMPLEX CATALYTIC SUBUNIT SEC11"/>
    <property type="match status" value="1"/>
</dbReference>
<dbReference type="SUPFAM" id="SSF51306">
    <property type="entry name" value="LexA/Signal peptidase"/>
    <property type="match status" value="1"/>
</dbReference>
<dbReference type="InterPro" id="IPR001733">
    <property type="entry name" value="Peptidase_S26B"/>
</dbReference>
<dbReference type="NCBIfam" id="TIGR02228">
    <property type="entry name" value="sigpep_I_arch"/>
    <property type="match status" value="1"/>
</dbReference>
<keyword evidence="3 6" id="KW-1133">Transmembrane helix</keyword>
<evidence type="ECO:0000259" key="7">
    <source>
        <dbReference type="Pfam" id="PF10502"/>
    </source>
</evidence>
<keyword evidence="2 6" id="KW-0812">Transmembrane</keyword>
<gene>
    <name evidence="8" type="ORF">K340107D12_56470</name>
</gene>
<comment type="caution">
    <text evidence="8">The sequence shown here is derived from an EMBL/GenBank/DDBJ whole genome shotgun (WGS) entry which is preliminary data.</text>
</comment>
<feature type="transmembrane region" description="Helical" evidence="6">
    <location>
        <begin position="150"/>
        <end position="169"/>
    </location>
</feature>
<dbReference type="EMBL" id="BAABZQ010000001">
    <property type="protein sequence ID" value="GAA6502831.1"/>
    <property type="molecule type" value="Genomic_DNA"/>
</dbReference>
<dbReference type="Proteomes" id="UP001600941">
    <property type="component" value="Unassembled WGS sequence"/>
</dbReference>
<comment type="subcellular location">
    <subcellularLocation>
        <location evidence="1">Membrane</location>
    </subcellularLocation>
</comment>
<accession>A0ABQ0C214</accession>
<name>A0ABQ0C214_9FIRM</name>
<sequence length="174" mass="18623">MSRKKKKDRKSPVSAICSALGTVLLVSLVLVCLPITATRLFGYNAYSVVSGSMEPAIPTGSLVYVQETAPEDMKENDVIAFYGAKDSNAIITHRVVENKVVMGEFITKGDANKTEDMNAVPYSNFIGKVVYTIPVLGRVAQALTSTMGKIIAGGVIAAALVLEIIASVIRRRES</sequence>
<protein>
    <recommendedName>
        <fullName evidence="5">Signal peptidase I</fullName>
        <ecNumber evidence="5">3.4.21.89</ecNumber>
    </recommendedName>
</protein>
<evidence type="ECO:0000256" key="5">
    <source>
        <dbReference type="NCBIfam" id="TIGR02228"/>
    </source>
</evidence>
<organism evidence="8 9">
    <name type="scientific">Blautia parvula</name>
    <dbReference type="NCBI Taxonomy" id="2877527"/>
    <lineage>
        <taxon>Bacteria</taxon>
        <taxon>Bacillati</taxon>
        <taxon>Bacillota</taxon>
        <taxon>Clostridia</taxon>
        <taxon>Lachnospirales</taxon>
        <taxon>Lachnospiraceae</taxon>
        <taxon>Blautia</taxon>
    </lineage>
</organism>
<evidence type="ECO:0000256" key="3">
    <source>
        <dbReference type="ARBA" id="ARBA00022989"/>
    </source>
</evidence>
<dbReference type="EC" id="3.4.21.89" evidence="5"/>
<evidence type="ECO:0000256" key="1">
    <source>
        <dbReference type="ARBA" id="ARBA00004370"/>
    </source>
</evidence>
<evidence type="ECO:0000313" key="8">
    <source>
        <dbReference type="EMBL" id="GAA6502831.1"/>
    </source>
</evidence>
<evidence type="ECO:0000313" key="9">
    <source>
        <dbReference type="Proteomes" id="UP001600941"/>
    </source>
</evidence>
<dbReference type="PRINTS" id="PR00728">
    <property type="entry name" value="SIGNALPTASE"/>
</dbReference>
<evidence type="ECO:0000256" key="4">
    <source>
        <dbReference type="ARBA" id="ARBA00023136"/>
    </source>
</evidence>
<feature type="transmembrane region" description="Helical" evidence="6">
    <location>
        <begin position="12"/>
        <end position="37"/>
    </location>
</feature>
<dbReference type="CDD" id="cd06530">
    <property type="entry name" value="S26_SPase_I"/>
    <property type="match status" value="1"/>
</dbReference>
<dbReference type="Gene3D" id="2.10.109.10">
    <property type="entry name" value="Umud Fragment, subunit A"/>
    <property type="match status" value="1"/>
</dbReference>
<proteinExistence type="predicted"/>
<feature type="domain" description="Peptidase S26" evidence="7">
    <location>
        <begin position="25"/>
        <end position="96"/>
    </location>
</feature>
<dbReference type="PANTHER" id="PTHR10806">
    <property type="entry name" value="SIGNAL PEPTIDASE COMPLEX CATALYTIC SUBUNIT SEC11"/>
    <property type="match status" value="1"/>
</dbReference>